<gene>
    <name evidence="2" type="ORF">THAOC_07628</name>
</gene>
<protein>
    <submittedName>
        <fullName evidence="2">Uncharacterized protein</fullName>
    </submittedName>
</protein>
<sequence>SQLLAALAGDAFEGEGTATFTVGPVADGSAAVAAVGPVAPPAGATAGGQVELTLVLQLDEYSSETSWSLESPDGTMAYTMQRGHYESYASNKKVETIQVPPGRYRFRITDERGDGICCSAGNGYYAMYEGNGLTGTQLFYGAGNFGDEAEHIFEVGTFSEDEAQALPVPPDPPGDDVPSEDTSSSQTEDGLHLVEMSILLDSAAAETGFVLSWGDVVILERKPGYFEGKDSTTVTESIYLPAGEYILTLLDTAGDGFCCSKGAGFYSLLHAGELILFGQATFEYEHIETFEIAGGGGPTAVSRKKKFGLRGTAPSSYTPIRERLIAARTKPQRLNEILAPGIPWQPVCWTGEGEVASKALVPQVKFNVELFSVPPPPPTTDHRPAASPIEQLRSVTPQTLPQYRDAPGVVVDVLGHVVNLPAEYDPPVGGGGVPADLLSRDVVAGGSGRGAAVQSDAVGPLAHRPPAPPGWARPSTTSSLQRRPSPPASRNKQSPVPPTQPQGPQAATRPMARTCNAVKRQRVATVESALFNPDVVFLLAALLDARDLCQVSLTCKTLGGKRANAVDGLSLVEEASRRLFECASDWERSCLPKYPDEGWIELFRHLMMLRSKLTFDQLVGSNIKHGEERSIIRAAGQYHTSSALCSNQVMRSGRHFVLFTGDGNFGVVRPVQINRSDFGEDELKSFYPVMGRFWEYLLGQRTTRWTDSNVHFCCVSIIGNSFWCDWTSSNPPMRIGGLQSNAPIGLLLDLDEGTLSMYQNGQRLATLKDGLSGEYCWYADVSGAATISIERGLAPGEAAVSAIPYANTPTIRIVCGATLEDNNNNNNNNLN</sequence>
<dbReference type="EMBL" id="AGNL01007804">
    <property type="protein sequence ID" value="EJK70971.1"/>
    <property type="molecule type" value="Genomic_DNA"/>
</dbReference>
<proteinExistence type="predicted"/>
<feature type="compositionally biased region" description="Polar residues" evidence="1">
    <location>
        <begin position="474"/>
        <end position="492"/>
    </location>
</feature>
<accession>K0TBY1</accession>
<evidence type="ECO:0000256" key="1">
    <source>
        <dbReference type="SAM" id="MobiDB-lite"/>
    </source>
</evidence>
<dbReference type="AlphaFoldDB" id="K0TBY1"/>
<keyword evidence="3" id="KW-1185">Reference proteome</keyword>
<dbReference type="Proteomes" id="UP000266841">
    <property type="component" value="Unassembled WGS sequence"/>
</dbReference>
<evidence type="ECO:0000313" key="3">
    <source>
        <dbReference type="Proteomes" id="UP000266841"/>
    </source>
</evidence>
<comment type="caution">
    <text evidence="2">The sequence shown here is derived from an EMBL/GenBank/DDBJ whole genome shotgun (WGS) entry which is preliminary data.</text>
</comment>
<feature type="non-terminal residue" evidence="2">
    <location>
        <position position="1"/>
    </location>
</feature>
<dbReference type="OrthoDB" id="295536at2759"/>
<reference evidence="2 3" key="1">
    <citation type="journal article" date="2012" name="Genome Biol.">
        <title>Genome and low-iron response of an oceanic diatom adapted to chronic iron limitation.</title>
        <authorList>
            <person name="Lommer M."/>
            <person name="Specht M."/>
            <person name="Roy A.S."/>
            <person name="Kraemer L."/>
            <person name="Andreson R."/>
            <person name="Gutowska M.A."/>
            <person name="Wolf J."/>
            <person name="Bergner S.V."/>
            <person name="Schilhabel M.B."/>
            <person name="Klostermeier U.C."/>
            <person name="Beiko R.G."/>
            <person name="Rosenstiel P."/>
            <person name="Hippler M."/>
            <person name="Laroche J."/>
        </authorList>
    </citation>
    <scope>NUCLEOTIDE SEQUENCE [LARGE SCALE GENOMIC DNA]</scope>
    <source>
        <strain evidence="2 3">CCMP1005</strain>
    </source>
</reference>
<name>K0TBY1_THAOC</name>
<evidence type="ECO:0000313" key="2">
    <source>
        <dbReference type="EMBL" id="EJK70971.1"/>
    </source>
</evidence>
<feature type="region of interest" description="Disordered" evidence="1">
    <location>
        <begin position="163"/>
        <end position="188"/>
    </location>
</feature>
<organism evidence="2 3">
    <name type="scientific">Thalassiosira oceanica</name>
    <name type="common">Marine diatom</name>
    <dbReference type="NCBI Taxonomy" id="159749"/>
    <lineage>
        <taxon>Eukaryota</taxon>
        <taxon>Sar</taxon>
        <taxon>Stramenopiles</taxon>
        <taxon>Ochrophyta</taxon>
        <taxon>Bacillariophyta</taxon>
        <taxon>Coscinodiscophyceae</taxon>
        <taxon>Thalassiosirophycidae</taxon>
        <taxon>Thalassiosirales</taxon>
        <taxon>Thalassiosiraceae</taxon>
        <taxon>Thalassiosira</taxon>
    </lineage>
</organism>
<dbReference type="CDD" id="cd09917">
    <property type="entry name" value="F-box_SF"/>
    <property type="match status" value="1"/>
</dbReference>
<feature type="region of interest" description="Disordered" evidence="1">
    <location>
        <begin position="446"/>
        <end position="511"/>
    </location>
</feature>